<organism evidence="1">
    <name type="scientific">Escherichia phage fEgEco12</name>
    <dbReference type="NCBI Taxonomy" id="3158837"/>
    <lineage>
        <taxon>Viruses</taxon>
        <taxon>Duplodnaviria</taxon>
        <taxon>Heunggongvirae</taxon>
        <taxon>Uroviricota</taxon>
        <taxon>Caudoviricetes</taxon>
    </lineage>
</organism>
<protein>
    <submittedName>
        <fullName evidence="1">Uncharacterized protein</fullName>
    </submittedName>
</protein>
<reference evidence="1" key="1">
    <citation type="submission" date="2024-05" db="EMBL/GenBank/DDBJ databases">
        <authorList>
            <person name="Badawy S."/>
            <person name="Skurnik M."/>
        </authorList>
    </citation>
    <scope>NUCLEOTIDE SEQUENCE</scope>
</reference>
<sequence length="113" mass="13425">MSTIVMKYKMLYTLSGIYVELEPDYPDGWNFIKRSERNTWHMAHLDNDVILDNFVDFNTLSEEEFFQMQCVLDTKGFDVLLLRNIQKAVNELISNDELGKVRLFHDLEVPYQQ</sequence>
<accession>A0AAU7PGS4</accession>
<evidence type="ECO:0000313" key="1">
    <source>
        <dbReference type="EMBL" id="XBS49181.1"/>
    </source>
</evidence>
<dbReference type="EMBL" id="PP777464">
    <property type="protein sequence ID" value="XBS49181.1"/>
    <property type="molecule type" value="Genomic_DNA"/>
</dbReference>
<name>A0AAU7PGS4_9CAUD</name>
<proteinExistence type="predicted"/>